<feature type="compositionally biased region" description="Basic and acidic residues" evidence="1">
    <location>
        <begin position="7"/>
        <end position="24"/>
    </location>
</feature>
<evidence type="ECO:0000313" key="2">
    <source>
        <dbReference type="EMBL" id="KAK8071202.1"/>
    </source>
</evidence>
<dbReference type="EMBL" id="JAQQWN010000008">
    <property type="protein sequence ID" value="KAK8071202.1"/>
    <property type="molecule type" value="Genomic_DNA"/>
</dbReference>
<name>A0ABR1VJ91_9PEZI</name>
<organism evidence="2 3">
    <name type="scientific">Apiospora hydei</name>
    <dbReference type="NCBI Taxonomy" id="1337664"/>
    <lineage>
        <taxon>Eukaryota</taxon>
        <taxon>Fungi</taxon>
        <taxon>Dikarya</taxon>
        <taxon>Ascomycota</taxon>
        <taxon>Pezizomycotina</taxon>
        <taxon>Sordariomycetes</taxon>
        <taxon>Xylariomycetidae</taxon>
        <taxon>Amphisphaeriales</taxon>
        <taxon>Apiosporaceae</taxon>
        <taxon>Apiospora</taxon>
    </lineage>
</organism>
<gene>
    <name evidence="2" type="ORF">PG997_011405</name>
</gene>
<accession>A0ABR1VJ91</accession>
<feature type="compositionally biased region" description="Basic and acidic residues" evidence="1">
    <location>
        <begin position="56"/>
        <end position="73"/>
    </location>
</feature>
<evidence type="ECO:0000313" key="3">
    <source>
        <dbReference type="Proteomes" id="UP001433268"/>
    </source>
</evidence>
<protein>
    <submittedName>
        <fullName evidence="2">Uncharacterized protein</fullName>
    </submittedName>
</protein>
<dbReference type="RefSeq" id="XP_066665010.1">
    <property type="nucleotide sequence ID" value="XM_066815720.1"/>
</dbReference>
<feature type="compositionally biased region" description="Low complexity" evidence="1">
    <location>
        <begin position="36"/>
        <end position="47"/>
    </location>
</feature>
<reference evidence="2 3" key="1">
    <citation type="submission" date="2023-01" db="EMBL/GenBank/DDBJ databases">
        <title>Analysis of 21 Apiospora genomes using comparative genomics revels a genus with tremendous synthesis potential of carbohydrate active enzymes and secondary metabolites.</title>
        <authorList>
            <person name="Sorensen T."/>
        </authorList>
    </citation>
    <scope>NUCLEOTIDE SEQUENCE [LARGE SCALE GENOMIC DNA]</scope>
    <source>
        <strain evidence="2 3">CBS 114990</strain>
    </source>
</reference>
<dbReference type="Proteomes" id="UP001433268">
    <property type="component" value="Unassembled WGS sequence"/>
</dbReference>
<sequence length="73" mass="7863">MSKRGGSKAEEEEKKGEEDGKPASDYRLVCRSTGHAAPSSAKPSSPSTDDPLNIEKSTKVEDGISEELKRSVR</sequence>
<feature type="region of interest" description="Disordered" evidence="1">
    <location>
        <begin position="1"/>
        <end position="73"/>
    </location>
</feature>
<proteinExistence type="predicted"/>
<keyword evidence="3" id="KW-1185">Reference proteome</keyword>
<comment type="caution">
    <text evidence="2">The sequence shown here is derived from an EMBL/GenBank/DDBJ whole genome shotgun (WGS) entry which is preliminary data.</text>
</comment>
<dbReference type="GeneID" id="92048780"/>
<evidence type="ECO:0000256" key="1">
    <source>
        <dbReference type="SAM" id="MobiDB-lite"/>
    </source>
</evidence>